<reference evidence="9 10" key="1">
    <citation type="journal article" date="2015" name="Genome Biol. Evol.">
        <title>Phylogenomic analyses indicate that early fungi evolved digesting cell walls of algal ancestors of land plants.</title>
        <authorList>
            <person name="Chang Y."/>
            <person name="Wang S."/>
            <person name="Sekimoto S."/>
            <person name="Aerts A.L."/>
            <person name="Choi C."/>
            <person name="Clum A."/>
            <person name="LaButti K.M."/>
            <person name="Lindquist E.A."/>
            <person name="Yee Ngan C."/>
            <person name="Ohm R.A."/>
            <person name="Salamov A.A."/>
            <person name="Grigoriev I.V."/>
            <person name="Spatafora J.W."/>
            <person name="Berbee M.L."/>
        </authorList>
    </citation>
    <scope>NUCLEOTIDE SEQUENCE [LARGE SCALE GENOMIC DNA]</scope>
    <source>
        <strain evidence="9 10">JEL478</strain>
    </source>
</reference>
<dbReference type="Proteomes" id="UP000070544">
    <property type="component" value="Unassembled WGS sequence"/>
</dbReference>
<accession>A0A138ZWN6</accession>
<organism evidence="9 10">
    <name type="scientific">Gonapodya prolifera (strain JEL478)</name>
    <name type="common">Monoblepharis prolifera</name>
    <dbReference type="NCBI Taxonomy" id="1344416"/>
    <lineage>
        <taxon>Eukaryota</taxon>
        <taxon>Fungi</taxon>
        <taxon>Fungi incertae sedis</taxon>
        <taxon>Chytridiomycota</taxon>
        <taxon>Chytridiomycota incertae sedis</taxon>
        <taxon>Monoblepharidomycetes</taxon>
        <taxon>Monoblepharidales</taxon>
        <taxon>Gonapodyaceae</taxon>
        <taxon>Gonapodya</taxon>
    </lineage>
</organism>
<dbReference type="InterPro" id="IPR017441">
    <property type="entry name" value="Protein_kinase_ATP_BS"/>
</dbReference>
<keyword evidence="3 6" id="KW-0547">Nucleotide-binding</keyword>
<dbReference type="PROSITE" id="PS00107">
    <property type="entry name" value="PROTEIN_KINASE_ATP"/>
    <property type="match status" value="1"/>
</dbReference>
<dbReference type="SMART" id="SM00220">
    <property type="entry name" value="S_TKc"/>
    <property type="match status" value="1"/>
</dbReference>
<dbReference type="SUPFAM" id="SSF56112">
    <property type="entry name" value="Protein kinase-like (PK-like)"/>
    <property type="match status" value="1"/>
</dbReference>
<keyword evidence="4 9" id="KW-0418">Kinase</keyword>
<dbReference type="InterPro" id="IPR000719">
    <property type="entry name" value="Prot_kinase_dom"/>
</dbReference>
<dbReference type="AlphaFoldDB" id="A0A138ZWN6"/>
<dbReference type="GO" id="GO:0005829">
    <property type="term" value="C:cytosol"/>
    <property type="evidence" value="ECO:0007669"/>
    <property type="project" value="TreeGrafter"/>
</dbReference>
<name>A0A138ZWN6_GONPJ</name>
<dbReference type="PROSITE" id="PS50011">
    <property type="entry name" value="PROTEIN_KINASE_DOM"/>
    <property type="match status" value="1"/>
</dbReference>
<dbReference type="InterPro" id="IPR011009">
    <property type="entry name" value="Kinase-like_dom_sf"/>
</dbReference>
<dbReference type="Gene3D" id="1.10.510.10">
    <property type="entry name" value="Transferase(Phosphotransferase) domain 1"/>
    <property type="match status" value="1"/>
</dbReference>
<evidence type="ECO:0000313" key="9">
    <source>
        <dbReference type="EMBL" id="KXS08912.1"/>
    </source>
</evidence>
<keyword evidence="7" id="KW-0723">Serine/threonine-protein kinase</keyword>
<dbReference type="PROSITE" id="PS00108">
    <property type="entry name" value="PROTEIN_KINASE_ST"/>
    <property type="match status" value="1"/>
</dbReference>
<dbReference type="STRING" id="1344416.A0A138ZWN6"/>
<keyword evidence="5 6" id="KW-0067">ATP-binding</keyword>
<dbReference type="GO" id="GO:0005776">
    <property type="term" value="C:autophagosome"/>
    <property type="evidence" value="ECO:0007669"/>
    <property type="project" value="TreeGrafter"/>
</dbReference>
<dbReference type="GO" id="GO:0010506">
    <property type="term" value="P:regulation of autophagy"/>
    <property type="evidence" value="ECO:0007669"/>
    <property type="project" value="InterPro"/>
</dbReference>
<comment type="similarity">
    <text evidence="7">Belongs to the protein kinase superfamily.</text>
</comment>
<keyword evidence="2" id="KW-0808">Transferase</keyword>
<dbReference type="GO" id="GO:0016020">
    <property type="term" value="C:membrane"/>
    <property type="evidence" value="ECO:0007669"/>
    <property type="project" value="TreeGrafter"/>
</dbReference>
<dbReference type="GO" id="GO:0004674">
    <property type="term" value="F:protein serine/threonine kinase activity"/>
    <property type="evidence" value="ECO:0007669"/>
    <property type="project" value="UniProtKB-KW"/>
</dbReference>
<dbReference type="PANTHER" id="PTHR24348:SF22">
    <property type="entry name" value="NON-SPECIFIC SERINE_THREONINE PROTEIN KINASE"/>
    <property type="match status" value="1"/>
</dbReference>
<evidence type="ECO:0000256" key="5">
    <source>
        <dbReference type="ARBA" id="ARBA00022840"/>
    </source>
</evidence>
<dbReference type="Pfam" id="PF00069">
    <property type="entry name" value="Pkinase"/>
    <property type="match status" value="1"/>
</dbReference>
<keyword evidence="10" id="KW-1185">Reference proteome</keyword>
<protein>
    <recommendedName>
        <fullName evidence="1">non-specific serine/threonine protein kinase</fullName>
        <ecNumber evidence="1">2.7.11.1</ecNumber>
    </recommendedName>
</protein>
<evidence type="ECO:0000256" key="2">
    <source>
        <dbReference type="ARBA" id="ARBA00022679"/>
    </source>
</evidence>
<dbReference type="InterPro" id="IPR008271">
    <property type="entry name" value="Ser/Thr_kinase_AS"/>
</dbReference>
<dbReference type="OrthoDB" id="10252171at2759"/>
<evidence type="ECO:0000256" key="3">
    <source>
        <dbReference type="ARBA" id="ARBA00022741"/>
    </source>
</evidence>
<dbReference type="EMBL" id="KQ965923">
    <property type="protein sequence ID" value="KXS08912.1"/>
    <property type="molecule type" value="Genomic_DNA"/>
</dbReference>
<proteinExistence type="inferred from homology"/>
<evidence type="ECO:0000259" key="8">
    <source>
        <dbReference type="PROSITE" id="PS50011"/>
    </source>
</evidence>
<evidence type="ECO:0000313" key="10">
    <source>
        <dbReference type="Proteomes" id="UP000070544"/>
    </source>
</evidence>
<dbReference type="InterPro" id="IPR045269">
    <property type="entry name" value="Atg1-like"/>
</dbReference>
<gene>
    <name evidence="9" type="ORF">M427DRAFT_106257</name>
</gene>
<dbReference type="PANTHER" id="PTHR24348">
    <property type="entry name" value="SERINE/THREONINE-PROTEIN KINASE UNC-51-RELATED"/>
    <property type="match status" value="1"/>
</dbReference>
<feature type="binding site" evidence="6">
    <location>
        <position position="35"/>
    </location>
    <ligand>
        <name>ATP</name>
        <dbReference type="ChEBI" id="CHEBI:30616"/>
    </ligand>
</feature>
<evidence type="ECO:0000256" key="1">
    <source>
        <dbReference type="ARBA" id="ARBA00012513"/>
    </source>
</evidence>
<feature type="domain" description="Protein kinase" evidence="8">
    <location>
        <begin position="5"/>
        <end position="303"/>
    </location>
</feature>
<evidence type="ECO:0000256" key="4">
    <source>
        <dbReference type="ARBA" id="ARBA00022777"/>
    </source>
</evidence>
<dbReference type="EC" id="2.7.11.1" evidence="1"/>
<evidence type="ECO:0000256" key="7">
    <source>
        <dbReference type="RuleBase" id="RU000304"/>
    </source>
</evidence>
<dbReference type="GO" id="GO:0000045">
    <property type="term" value="P:autophagosome assembly"/>
    <property type="evidence" value="ECO:0007669"/>
    <property type="project" value="TreeGrafter"/>
</dbReference>
<sequence length="303" mass="34251">MTRYVVSGPKLGEGSYGNVYLGKDLYHYGKSVAIKQLDNGSRDGLYANQLRELCASGSMLQHKHVNAVTDITTVENKLCTVMTLCDRGTLFDMLSKRGSRLLSRHEILNYSIQITEGIKYIHDNNLVHRDLKPENILVDSSGSLKITDFGTLVRTSGSLDSQLLNRRVGTYGYMSPEQLQLSSHSSYSMKSTDIWSLGCIIFEICVCHYLFNSTNLDEACKEIQAFVAQTFPFDRAESISRRIKTQFHDSGRHDIDDIADFLSNLLEFDPSARFTIDKALESLLNMKNSTYNLEVQGHKQIFF</sequence>
<dbReference type="GO" id="GO:0005524">
    <property type="term" value="F:ATP binding"/>
    <property type="evidence" value="ECO:0007669"/>
    <property type="project" value="UniProtKB-UniRule"/>
</dbReference>
<evidence type="ECO:0000256" key="6">
    <source>
        <dbReference type="PROSITE-ProRule" id="PRU10141"/>
    </source>
</evidence>
<dbReference type="GO" id="GO:0000407">
    <property type="term" value="C:phagophore assembly site"/>
    <property type="evidence" value="ECO:0007669"/>
    <property type="project" value="TreeGrafter"/>
</dbReference>
<dbReference type="CDD" id="cd14014">
    <property type="entry name" value="STKc_PknB_like"/>
    <property type="match status" value="1"/>
</dbReference>